<keyword evidence="4" id="KW-1185">Reference proteome</keyword>
<evidence type="ECO:0000259" key="2">
    <source>
        <dbReference type="Pfam" id="PF00652"/>
    </source>
</evidence>
<protein>
    <recommendedName>
        <fullName evidence="2">Ricin B lectin domain-containing protein</fullName>
    </recommendedName>
</protein>
<dbReference type="InterPro" id="IPR035992">
    <property type="entry name" value="Ricin_B-like_lectins"/>
</dbReference>
<accession>A0A6A5UVA1</accession>
<dbReference type="PROSITE" id="PS50231">
    <property type="entry name" value="RICIN_B_LECTIN"/>
    <property type="match status" value="1"/>
</dbReference>
<dbReference type="Pfam" id="PF00652">
    <property type="entry name" value="Ricin_B_lectin"/>
    <property type="match status" value="1"/>
</dbReference>
<dbReference type="Gene3D" id="2.80.10.50">
    <property type="match status" value="1"/>
</dbReference>
<keyword evidence="1" id="KW-0732">Signal</keyword>
<proteinExistence type="predicted"/>
<feature type="domain" description="Ricin B lectin" evidence="2">
    <location>
        <begin position="76"/>
        <end position="153"/>
    </location>
</feature>
<sequence>MLTTSFVAFVLSAAGIAQAAVPAGYNKVYLTSLVDTTFVVQAKGTTNGSTVVVNKVNNKADQHWLLTSNSSKIYLANVDPPTLCLDAGPKTAWKDMANVYVNTCSDTAPGQNWTVMADGRIGVTGSSPAECLDLQYMRATPNNPVGLYQCAGLNNSGAKDKGINWPQKNVTTTP</sequence>
<evidence type="ECO:0000256" key="1">
    <source>
        <dbReference type="SAM" id="SignalP"/>
    </source>
</evidence>
<feature type="chain" id="PRO_5025363337" description="Ricin B lectin domain-containing protein" evidence="1">
    <location>
        <begin position="20"/>
        <end position="174"/>
    </location>
</feature>
<dbReference type="Proteomes" id="UP000800036">
    <property type="component" value="Unassembled WGS sequence"/>
</dbReference>
<dbReference type="InterPro" id="IPR000772">
    <property type="entry name" value="Ricin_B_lectin"/>
</dbReference>
<organism evidence="3 4">
    <name type="scientific">Bimuria novae-zelandiae CBS 107.79</name>
    <dbReference type="NCBI Taxonomy" id="1447943"/>
    <lineage>
        <taxon>Eukaryota</taxon>
        <taxon>Fungi</taxon>
        <taxon>Dikarya</taxon>
        <taxon>Ascomycota</taxon>
        <taxon>Pezizomycotina</taxon>
        <taxon>Dothideomycetes</taxon>
        <taxon>Pleosporomycetidae</taxon>
        <taxon>Pleosporales</taxon>
        <taxon>Massarineae</taxon>
        <taxon>Didymosphaeriaceae</taxon>
        <taxon>Bimuria</taxon>
    </lineage>
</organism>
<name>A0A6A5UVA1_9PLEO</name>
<reference evidence="3" key="1">
    <citation type="journal article" date="2020" name="Stud. Mycol.">
        <title>101 Dothideomycetes genomes: a test case for predicting lifestyles and emergence of pathogens.</title>
        <authorList>
            <person name="Haridas S."/>
            <person name="Albert R."/>
            <person name="Binder M."/>
            <person name="Bloem J."/>
            <person name="Labutti K."/>
            <person name="Salamov A."/>
            <person name="Andreopoulos B."/>
            <person name="Baker S."/>
            <person name="Barry K."/>
            <person name="Bills G."/>
            <person name="Bluhm B."/>
            <person name="Cannon C."/>
            <person name="Castanera R."/>
            <person name="Culley D."/>
            <person name="Daum C."/>
            <person name="Ezra D."/>
            <person name="Gonzalez J."/>
            <person name="Henrissat B."/>
            <person name="Kuo A."/>
            <person name="Liang C."/>
            <person name="Lipzen A."/>
            <person name="Lutzoni F."/>
            <person name="Magnuson J."/>
            <person name="Mondo S."/>
            <person name="Nolan M."/>
            <person name="Ohm R."/>
            <person name="Pangilinan J."/>
            <person name="Park H.-J."/>
            <person name="Ramirez L."/>
            <person name="Alfaro M."/>
            <person name="Sun H."/>
            <person name="Tritt A."/>
            <person name="Yoshinaga Y."/>
            <person name="Zwiers L.-H."/>
            <person name="Turgeon B."/>
            <person name="Goodwin S."/>
            <person name="Spatafora J."/>
            <person name="Crous P."/>
            <person name="Grigoriev I."/>
        </authorList>
    </citation>
    <scope>NUCLEOTIDE SEQUENCE</scope>
    <source>
        <strain evidence="3">CBS 107.79</strain>
    </source>
</reference>
<dbReference type="OrthoDB" id="6770063at2759"/>
<dbReference type="SUPFAM" id="SSF50370">
    <property type="entry name" value="Ricin B-like lectins"/>
    <property type="match status" value="1"/>
</dbReference>
<gene>
    <name evidence="3" type="ORF">BU23DRAFT_602010</name>
</gene>
<evidence type="ECO:0000313" key="3">
    <source>
        <dbReference type="EMBL" id="KAF1968725.1"/>
    </source>
</evidence>
<dbReference type="AlphaFoldDB" id="A0A6A5UVA1"/>
<dbReference type="EMBL" id="ML976717">
    <property type="protein sequence ID" value="KAF1968725.1"/>
    <property type="molecule type" value="Genomic_DNA"/>
</dbReference>
<feature type="signal peptide" evidence="1">
    <location>
        <begin position="1"/>
        <end position="19"/>
    </location>
</feature>
<evidence type="ECO:0000313" key="4">
    <source>
        <dbReference type="Proteomes" id="UP000800036"/>
    </source>
</evidence>